<dbReference type="InterPro" id="IPR028098">
    <property type="entry name" value="Glyco_trans_4-like_N"/>
</dbReference>
<feature type="domain" description="Glycosyl transferase family 1" evidence="1">
    <location>
        <begin position="182"/>
        <end position="310"/>
    </location>
</feature>
<evidence type="ECO:0000313" key="3">
    <source>
        <dbReference type="EMBL" id="QCH03229.1"/>
    </source>
</evidence>
<gene>
    <name evidence="3" type="primary">gt</name>
</gene>
<feature type="domain" description="Glycosyltransferase subfamily 4-like N-terminal" evidence="2">
    <location>
        <begin position="13"/>
        <end position="161"/>
    </location>
</feature>
<sequence>MKTVIFIITKSEIGGAQSWVYEQAKIVSSDCNVILVTSEDGWLTRQSVFSEVYLLPGIAKLIKIPTLFKLINIIKDHSVFSVVSSSANAGVYARLARLFIKFKCVYVSHGWSCLYNGGSFSNLFCKVEKYLSILTDTVWCVSKSDRDKAIGIIGINENKIITSLNSITPLPPKLDGEFMGRVLFVGRLTHPKRPELIADVIANNKRYSLDIIGDGDLYPELYKRYGECENISFLGEISDFRDFYKYDVFVLTSDSEGLPMSALEAGSAGLPMILSNVGGCFEVIGGENGILVENNISDIRTSLNLIADNYNYYLDNARNYKSEFDISSRAAEYKKIIM</sequence>
<protein>
    <submittedName>
        <fullName evidence="3">Glycosyltransferase</fullName>
    </submittedName>
</protein>
<dbReference type="AlphaFoldDB" id="A0A4D6U7K8"/>
<dbReference type="Gene3D" id="3.40.50.2000">
    <property type="entry name" value="Glycogen Phosphorylase B"/>
    <property type="match status" value="2"/>
</dbReference>
<reference evidence="3" key="1">
    <citation type="journal article" date="2019" name="Front. Microbiol.">
        <title>O-Antigen Gene Clusters of Plesiomonas shigelloides Serogroups and Its Application in Development of a Molecular Serotyping Scheme.</title>
        <authorList>
            <person name="Xi D."/>
            <person name="Wang X."/>
            <person name="Ning K."/>
            <person name="Liu Q."/>
            <person name="Jing F."/>
            <person name="Guo X."/>
            <person name="Cao B."/>
        </authorList>
    </citation>
    <scope>NUCLEOTIDE SEQUENCE</scope>
    <source>
        <strain evidence="3">O32H37</strain>
    </source>
</reference>
<evidence type="ECO:0000259" key="1">
    <source>
        <dbReference type="Pfam" id="PF00534"/>
    </source>
</evidence>
<dbReference type="PANTHER" id="PTHR12526:SF630">
    <property type="entry name" value="GLYCOSYLTRANSFERASE"/>
    <property type="match status" value="1"/>
</dbReference>
<dbReference type="SUPFAM" id="SSF53756">
    <property type="entry name" value="UDP-Glycosyltransferase/glycogen phosphorylase"/>
    <property type="match status" value="1"/>
</dbReference>
<accession>A0A4D6U7K8</accession>
<dbReference type="RefSeq" id="WP_152145053.1">
    <property type="nucleotide sequence ID" value="NZ_WEKC01000054.1"/>
</dbReference>
<dbReference type="InterPro" id="IPR001296">
    <property type="entry name" value="Glyco_trans_1"/>
</dbReference>
<dbReference type="Pfam" id="PF13439">
    <property type="entry name" value="Glyco_transf_4"/>
    <property type="match status" value="1"/>
</dbReference>
<organism evidence="3">
    <name type="scientific">Plesiomonas shigelloides</name>
    <name type="common">Aeromonas shigelloides</name>
    <dbReference type="NCBI Taxonomy" id="703"/>
    <lineage>
        <taxon>Bacteria</taxon>
        <taxon>Pseudomonadati</taxon>
        <taxon>Pseudomonadota</taxon>
        <taxon>Gammaproteobacteria</taxon>
        <taxon>Enterobacterales</taxon>
        <taxon>Enterobacteriaceae</taxon>
        <taxon>Plesiomonas</taxon>
    </lineage>
</organism>
<keyword evidence="3" id="KW-0808">Transferase</keyword>
<dbReference type="PANTHER" id="PTHR12526">
    <property type="entry name" value="GLYCOSYLTRANSFERASE"/>
    <property type="match status" value="1"/>
</dbReference>
<proteinExistence type="predicted"/>
<name>A0A4D6U7K8_PLESH</name>
<evidence type="ECO:0000259" key="2">
    <source>
        <dbReference type="Pfam" id="PF13439"/>
    </source>
</evidence>
<dbReference type="Pfam" id="PF00534">
    <property type="entry name" value="Glycos_transf_1"/>
    <property type="match status" value="1"/>
</dbReference>
<dbReference type="EMBL" id="MK551185">
    <property type="protein sequence ID" value="QCH03229.1"/>
    <property type="molecule type" value="Genomic_DNA"/>
</dbReference>
<dbReference type="GO" id="GO:0016757">
    <property type="term" value="F:glycosyltransferase activity"/>
    <property type="evidence" value="ECO:0007669"/>
    <property type="project" value="UniProtKB-ARBA"/>
</dbReference>